<dbReference type="AlphaFoldDB" id="A0A9W6ZSS5"/>
<protein>
    <recommendedName>
        <fullName evidence="3">Pentatricopeptide repeat-containing protein</fullName>
    </recommendedName>
</protein>
<accession>A0A9W6ZSS5</accession>
<organism evidence="1 2">
    <name type="scientific">Triparma retinervis</name>
    <dbReference type="NCBI Taxonomy" id="2557542"/>
    <lineage>
        <taxon>Eukaryota</taxon>
        <taxon>Sar</taxon>
        <taxon>Stramenopiles</taxon>
        <taxon>Ochrophyta</taxon>
        <taxon>Bolidophyceae</taxon>
        <taxon>Parmales</taxon>
        <taxon>Triparmaceae</taxon>
        <taxon>Triparma</taxon>
    </lineage>
</organism>
<gene>
    <name evidence="1" type="ORF">TrRE_jg11804</name>
</gene>
<evidence type="ECO:0000313" key="2">
    <source>
        <dbReference type="Proteomes" id="UP001165082"/>
    </source>
</evidence>
<comment type="caution">
    <text evidence="1">The sequence shown here is derived from an EMBL/GenBank/DDBJ whole genome shotgun (WGS) entry which is preliminary data.</text>
</comment>
<evidence type="ECO:0000313" key="1">
    <source>
        <dbReference type="EMBL" id="GMH58746.1"/>
    </source>
</evidence>
<keyword evidence="2" id="KW-1185">Reference proteome</keyword>
<dbReference type="Proteomes" id="UP001165082">
    <property type="component" value="Unassembled WGS sequence"/>
</dbReference>
<dbReference type="EMBL" id="BRXZ01002273">
    <property type="protein sequence ID" value="GMH58746.1"/>
    <property type="molecule type" value="Genomic_DNA"/>
</dbReference>
<proteinExistence type="predicted"/>
<reference evidence="1" key="1">
    <citation type="submission" date="2022-07" db="EMBL/GenBank/DDBJ databases">
        <title>Genome analysis of Parmales, a sister group of diatoms, reveals the evolutionary specialization of diatoms from phago-mixotrophs to photoautotrophs.</title>
        <authorList>
            <person name="Ban H."/>
            <person name="Sato S."/>
            <person name="Yoshikawa S."/>
            <person name="Kazumasa Y."/>
            <person name="Nakamura Y."/>
            <person name="Ichinomiya M."/>
            <person name="Saitoh K."/>
            <person name="Sato N."/>
            <person name="Blanc-Mathieu R."/>
            <person name="Endo H."/>
            <person name="Kuwata A."/>
            <person name="Ogata H."/>
        </authorList>
    </citation>
    <scope>NUCLEOTIDE SEQUENCE</scope>
</reference>
<dbReference type="OrthoDB" id="41888at2759"/>
<sequence>MRMRNFDKATGYIGKMKEEGITPNSRATIIVAKAYVQLGRKIMIGIMRGCNVIRYAGGSNKDVLGFLSGEEICKSADK</sequence>
<name>A0A9W6ZSS5_9STRA</name>
<evidence type="ECO:0008006" key="3">
    <source>
        <dbReference type="Google" id="ProtNLM"/>
    </source>
</evidence>